<dbReference type="AlphaFoldDB" id="A0A131ZSN1"/>
<sequence length="406" mass="44918">MEIKFLATLLLICLAEQAESDETSSSSLNTSIEIPETTAAAETFGPSTTTTTTAASIVERSNNNTNQLSEVRLTNETLREVFERAGQIMNLTEADSVMMQLKLVNPRSNDEDVRAHQDNIMLLVVKKANQSNEDILGRFDAYLINRAATDPAMVNWNQKLQEMRQRFLKLRQSLRETFQGLGMQMFYGLQSAMNAITGSESGINGRTNSPEAISIVPALITGTERSINAKMFAAQPLSVLFKQQNQSVPKMFLLFPHQYKPLSPSDVGDLNFALNSNRTEPSSINNKSSIALPSSEGLMGTPIIPGSSCGLGPGNSAWNQRYQVRPLGAFSGMNLHASDRAYTSIGSMVTNTGIHFNLVKNRILIIETFLLTIMFTNFSWLYPYSSPINLQHQVSQYFADLQDCSF</sequence>
<evidence type="ECO:0000313" key="2">
    <source>
        <dbReference type="Proteomes" id="UP000616769"/>
    </source>
</evidence>
<name>A0A131ZSN1_SARSC</name>
<dbReference type="VEuPathDB" id="VectorBase:SSCA003251"/>
<evidence type="ECO:0000313" key="1">
    <source>
        <dbReference type="EMBL" id="KPL94072.1"/>
    </source>
</evidence>
<dbReference type="EMBL" id="JXLN01000003">
    <property type="protein sequence ID" value="KPL94072.1"/>
    <property type="molecule type" value="Genomic_DNA"/>
</dbReference>
<proteinExistence type="predicted"/>
<comment type="caution">
    <text evidence="1">The sequence shown here is derived from an EMBL/GenBank/DDBJ whole genome shotgun (WGS) entry which is preliminary data.</text>
</comment>
<protein>
    <submittedName>
        <fullName evidence="1">Uncharacterized protein</fullName>
    </submittedName>
</protein>
<accession>A0A131ZSN1</accession>
<dbReference type="Proteomes" id="UP000616769">
    <property type="component" value="Unassembled WGS sequence"/>
</dbReference>
<organism evidence="1 2">
    <name type="scientific">Sarcoptes scabiei</name>
    <name type="common">Itch mite</name>
    <name type="synonym">Acarus scabiei</name>
    <dbReference type="NCBI Taxonomy" id="52283"/>
    <lineage>
        <taxon>Eukaryota</taxon>
        <taxon>Metazoa</taxon>
        <taxon>Ecdysozoa</taxon>
        <taxon>Arthropoda</taxon>
        <taxon>Chelicerata</taxon>
        <taxon>Arachnida</taxon>
        <taxon>Acari</taxon>
        <taxon>Acariformes</taxon>
        <taxon>Sarcoptiformes</taxon>
        <taxon>Astigmata</taxon>
        <taxon>Psoroptidia</taxon>
        <taxon>Sarcoptoidea</taxon>
        <taxon>Sarcoptidae</taxon>
        <taxon>Sarcoptinae</taxon>
        <taxon>Sarcoptes</taxon>
    </lineage>
</organism>
<gene>
    <name evidence="1" type="ORF">QR98_0001350</name>
</gene>
<dbReference type="OrthoDB" id="6515308at2759"/>
<reference evidence="1 2" key="1">
    <citation type="journal article" date="2015" name="Parasit. Vectors">
        <title>Draft genome of the scabies mite.</title>
        <authorList>
            <person name="Rider S.D.Jr."/>
            <person name="Morgan M.S."/>
            <person name="Arlian L.G."/>
        </authorList>
    </citation>
    <scope>NUCLEOTIDE SEQUENCE [LARGE SCALE GENOMIC DNA]</scope>
    <source>
        <strain evidence="1">Arlian Lab</strain>
    </source>
</reference>